<accession>E3LKU2</accession>
<dbReference type="InterPro" id="IPR042541">
    <property type="entry name" value="BART_sf"/>
</dbReference>
<evidence type="ECO:0000256" key="3">
    <source>
        <dbReference type="ARBA" id="ARBA00007460"/>
    </source>
</evidence>
<evidence type="ECO:0000256" key="1">
    <source>
        <dbReference type="ARBA" id="ARBA00004138"/>
    </source>
</evidence>
<dbReference type="OrthoDB" id="272687at2759"/>
<keyword evidence="6" id="KW-0175">Coiled coil</keyword>
<dbReference type="EMBL" id="DS268410">
    <property type="protein sequence ID" value="EFP00122.1"/>
    <property type="molecule type" value="Genomic_DNA"/>
</dbReference>
<feature type="compositionally biased region" description="Basic residues" evidence="10">
    <location>
        <begin position="1"/>
        <end position="10"/>
    </location>
</feature>
<dbReference type="Proteomes" id="UP000008281">
    <property type="component" value="Unassembled WGS sequence"/>
</dbReference>
<keyword evidence="5" id="KW-0963">Cytoplasm</keyword>
<feature type="domain" description="BART" evidence="11">
    <location>
        <begin position="32"/>
        <end position="89"/>
    </location>
</feature>
<name>E3LKU2_CAERE</name>
<dbReference type="GO" id="GO:0097546">
    <property type="term" value="C:ciliary base"/>
    <property type="evidence" value="ECO:0007669"/>
    <property type="project" value="TreeGrafter"/>
</dbReference>
<protein>
    <recommendedName>
        <fullName evidence="4">Cilia- and flagella-associated protein 36</fullName>
    </recommendedName>
    <alternativeName>
        <fullName evidence="9">Coiled-coil domain-containing protein 104</fullName>
    </alternativeName>
</protein>
<evidence type="ECO:0000313" key="12">
    <source>
        <dbReference type="EMBL" id="EFP00122.1"/>
    </source>
</evidence>
<feature type="compositionally biased region" description="Low complexity" evidence="10">
    <location>
        <begin position="11"/>
        <end position="23"/>
    </location>
</feature>
<dbReference type="OMA" id="VEVHKEY"/>
<gene>
    <name evidence="12" type="ORF">CRE_18840</name>
</gene>
<evidence type="ECO:0000256" key="9">
    <source>
        <dbReference type="ARBA" id="ARBA00031593"/>
    </source>
</evidence>
<keyword evidence="13" id="KW-1185">Reference proteome</keyword>
<evidence type="ECO:0000256" key="10">
    <source>
        <dbReference type="SAM" id="MobiDB-lite"/>
    </source>
</evidence>
<dbReference type="AlphaFoldDB" id="E3LKU2"/>
<dbReference type="PANTHER" id="PTHR21532">
    <property type="entry name" value="PHOSPHODIESTERASE HL"/>
    <property type="match status" value="1"/>
</dbReference>
<dbReference type="Pfam" id="PF11527">
    <property type="entry name" value="ARL2_Bind_BART"/>
    <property type="match status" value="1"/>
</dbReference>
<dbReference type="InParanoid" id="E3LKU2"/>
<dbReference type="eggNOG" id="KOG4511">
    <property type="taxonomic scope" value="Eukaryota"/>
</dbReference>
<comment type="subcellular location">
    <subcellularLocation>
        <location evidence="1">Cell projection</location>
        <location evidence="1">Cilium</location>
    </subcellularLocation>
    <subcellularLocation>
        <location evidence="2">Cytoplasm</location>
    </subcellularLocation>
</comment>
<evidence type="ECO:0000313" key="13">
    <source>
        <dbReference type="Proteomes" id="UP000008281"/>
    </source>
</evidence>
<feature type="region of interest" description="Disordered" evidence="10">
    <location>
        <begin position="1"/>
        <end position="27"/>
    </location>
</feature>
<organism evidence="13">
    <name type="scientific">Caenorhabditis remanei</name>
    <name type="common">Caenorhabditis vulgaris</name>
    <dbReference type="NCBI Taxonomy" id="31234"/>
    <lineage>
        <taxon>Eukaryota</taxon>
        <taxon>Metazoa</taxon>
        <taxon>Ecdysozoa</taxon>
        <taxon>Nematoda</taxon>
        <taxon>Chromadorea</taxon>
        <taxon>Rhabditida</taxon>
        <taxon>Rhabditina</taxon>
        <taxon>Rhabditomorpha</taxon>
        <taxon>Rhabditoidea</taxon>
        <taxon>Rhabditidae</taxon>
        <taxon>Peloderinae</taxon>
        <taxon>Caenorhabditis</taxon>
    </lineage>
</organism>
<evidence type="ECO:0000256" key="4">
    <source>
        <dbReference type="ARBA" id="ARBA00021815"/>
    </source>
</evidence>
<proteinExistence type="inferred from homology"/>
<keyword evidence="8" id="KW-0966">Cell projection</keyword>
<dbReference type="InterPro" id="IPR038888">
    <property type="entry name" value="CFAP36"/>
</dbReference>
<sequence length="96" mass="11092">MLRRFSKKNKNPSSSEEGSSSSSNKEKLKRDKKLLTKFLDFITSSIWSIPIASFIESQSVVFDRQQMETEIYVEVHKEYSQLIDTLVSHYSVGKLV</sequence>
<reference evidence="12" key="1">
    <citation type="submission" date="2007-07" db="EMBL/GenBank/DDBJ databases">
        <title>PCAP assembly of the Caenorhabditis remanei genome.</title>
        <authorList>
            <consortium name="The Caenorhabditis remanei Sequencing Consortium"/>
            <person name="Wilson R.K."/>
        </authorList>
    </citation>
    <scope>NUCLEOTIDE SEQUENCE [LARGE SCALE GENOMIC DNA]</scope>
    <source>
        <strain evidence="12">PB4641</strain>
    </source>
</reference>
<dbReference type="GO" id="GO:0005930">
    <property type="term" value="C:axoneme"/>
    <property type="evidence" value="ECO:0007669"/>
    <property type="project" value="TreeGrafter"/>
</dbReference>
<evidence type="ECO:0000259" key="11">
    <source>
        <dbReference type="Pfam" id="PF11527"/>
    </source>
</evidence>
<dbReference type="STRING" id="31234.E3LKU2"/>
<evidence type="ECO:0000256" key="5">
    <source>
        <dbReference type="ARBA" id="ARBA00022490"/>
    </source>
</evidence>
<evidence type="ECO:0000256" key="2">
    <source>
        <dbReference type="ARBA" id="ARBA00004496"/>
    </source>
</evidence>
<dbReference type="PANTHER" id="PTHR21532:SF0">
    <property type="entry name" value="CILIA- AND FLAGELLA-ASSOCIATED PROTEIN 36"/>
    <property type="match status" value="1"/>
</dbReference>
<keyword evidence="7" id="KW-0969">Cilium</keyword>
<dbReference type="InterPro" id="IPR023379">
    <property type="entry name" value="BART_dom"/>
</dbReference>
<evidence type="ECO:0000256" key="8">
    <source>
        <dbReference type="ARBA" id="ARBA00023273"/>
    </source>
</evidence>
<dbReference type="HOGENOM" id="CLU_2388230_0_0_1"/>
<evidence type="ECO:0000256" key="6">
    <source>
        <dbReference type="ARBA" id="ARBA00023054"/>
    </source>
</evidence>
<dbReference type="Gene3D" id="1.20.1520.10">
    <property type="entry name" value="ADP-ribosylation factor-like 2-binding protein, domain"/>
    <property type="match status" value="1"/>
</dbReference>
<comment type="similarity">
    <text evidence="3">Belongs to the CFAP36 family.</text>
</comment>
<evidence type="ECO:0000256" key="7">
    <source>
        <dbReference type="ARBA" id="ARBA00023069"/>
    </source>
</evidence>